<dbReference type="GO" id="GO:0003688">
    <property type="term" value="F:DNA replication origin binding"/>
    <property type="evidence" value="ECO:0007669"/>
    <property type="project" value="TreeGrafter"/>
</dbReference>
<dbReference type="EMBL" id="BARU01028727">
    <property type="protein sequence ID" value="GAH73900.1"/>
    <property type="molecule type" value="Genomic_DNA"/>
</dbReference>
<feature type="non-terminal residue" evidence="2">
    <location>
        <position position="1"/>
    </location>
</feature>
<dbReference type="AlphaFoldDB" id="X1IXD2"/>
<dbReference type="SUPFAM" id="SSF48295">
    <property type="entry name" value="TrpR-like"/>
    <property type="match status" value="1"/>
</dbReference>
<evidence type="ECO:0000313" key="2">
    <source>
        <dbReference type="EMBL" id="GAH73900.1"/>
    </source>
</evidence>
<dbReference type="PRINTS" id="PR00051">
    <property type="entry name" value="DNAA"/>
</dbReference>
<dbReference type="CDD" id="cd06571">
    <property type="entry name" value="Bac_DnaA_C"/>
    <property type="match status" value="1"/>
</dbReference>
<proteinExistence type="predicted"/>
<dbReference type="Gene3D" id="1.10.8.60">
    <property type="match status" value="1"/>
</dbReference>
<dbReference type="PANTHER" id="PTHR30050:SF2">
    <property type="entry name" value="CHROMOSOMAL REPLICATION INITIATOR PROTEIN DNAA"/>
    <property type="match status" value="1"/>
</dbReference>
<dbReference type="InterPro" id="IPR013159">
    <property type="entry name" value="DnaA_C"/>
</dbReference>
<dbReference type="InterPro" id="IPR027417">
    <property type="entry name" value="P-loop_NTPase"/>
</dbReference>
<name>X1IXD2_9ZZZZ</name>
<organism evidence="2">
    <name type="scientific">marine sediment metagenome</name>
    <dbReference type="NCBI Taxonomy" id="412755"/>
    <lineage>
        <taxon>unclassified sequences</taxon>
        <taxon>metagenomes</taxon>
        <taxon>ecological metagenomes</taxon>
    </lineage>
</organism>
<dbReference type="SMART" id="SM00760">
    <property type="entry name" value="Bac_DnaA_C"/>
    <property type="match status" value="1"/>
</dbReference>
<accession>X1IXD2</accession>
<dbReference type="Pfam" id="PF08299">
    <property type="entry name" value="Bac_DnaA_C"/>
    <property type="match status" value="1"/>
</dbReference>
<comment type="caution">
    <text evidence="2">The sequence shown here is derived from an EMBL/GenBank/DDBJ whole genome shotgun (WGS) entry which is preliminary data.</text>
</comment>
<dbReference type="SUPFAM" id="SSF52540">
    <property type="entry name" value="P-loop containing nucleoside triphosphate hydrolases"/>
    <property type="match status" value="1"/>
</dbReference>
<dbReference type="GO" id="GO:0006270">
    <property type="term" value="P:DNA replication initiation"/>
    <property type="evidence" value="ECO:0007669"/>
    <property type="project" value="InterPro"/>
</dbReference>
<dbReference type="Gene3D" id="1.10.1750.10">
    <property type="match status" value="1"/>
</dbReference>
<dbReference type="GO" id="GO:0005524">
    <property type="term" value="F:ATP binding"/>
    <property type="evidence" value="ECO:0007669"/>
    <property type="project" value="InterPro"/>
</dbReference>
<dbReference type="GO" id="GO:0006275">
    <property type="term" value="P:regulation of DNA replication"/>
    <property type="evidence" value="ECO:0007669"/>
    <property type="project" value="InterPro"/>
</dbReference>
<dbReference type="InterPro" id="IPR010921">
    <property type="entry name" value="Trp_repressor/repl_initiator"/>
</dbReference>
<reference evidence="2" key="1">
    <citation type="journal article" date="2014" name="Front. Microbiol.">
        <title>High frequency of phylogenetically diverse reductive dehalogenase-homologous genes in deep subseafloor sedimentary metagenomes.</title>
        <authorList>
            <person name="Kawai M."/>
            <person name="Futagami T."/>
            <person name="Toyoda A."/>
            <person name="Takaki Y."/>
            <person name="Nishi S."/>
            <person name="Hori S."/>
            <person name="Arai W."/>
            <person name="Tsubouchi T."/>
            <person name="Morono Y."/>
            <person name="Uchiyama I."/>
            <person name="Ito T."/>
            <person name="Fujiyama A."/>
            <person name="Inagaki F."/>
            <person name="Takami H."/>
        </authorList>
    </citation>
    <scope>NUCLEOTIDE SEQUENCE</scope>
    <source>
        <strain evidence="2">Expedition CK06-06</strain>
    </source>
</reference>
<feature type="domain" description="Chromosomal replication initiator DnaA C-terminal" evidence="1">
    <location>
        <begin position="117"/>
        <end position="186"/>
    </location>
</feature>
<dbReference type="GO" id="GO:0005886">
    <property type="term" value="C:plasma membrane"/>
    <property type="evidence" value="ECO:0007669"/>
    <property type="project" value="TreeGrafter"/>
</dbReference>
<dbReference type="PANTHER" id="PTHR30050">
    <property type="entry name" value="CHROMOSOMAL REPLICATION INITIATOR PROTEIN DNAA"/>
    <property type="match status" value="1"/>
</dbReference>
<gene>
    <name evidence="2" type="ORF">S03H2_45811</name>
</gene>
<sequence>AGKQVVLASDAHPKMIGQLSEKLVNRFVSGMVVKIDTPDLQTRCQICRQYATTTMRKHISEGVIRYIAENLRTNVRELEGALLKLTAFASLQNEKINLAMAREVLAEHLERCDPIAHISDIESAVATYFGLTPANIHSSKKDRTVAMARHFSMYLARKHTKMSSSEVGRFMGNKNHATVLFACKKVEDLLKQNAQLHWHGPAGNKIAKARTILTNLEESISG</sequence>
<dbReference type="InterPro" id="IPR020591">
    <property type="entry name" value="Chromosome_initiator_DnaA-like"/>
</dbReference>
<protein>
    <recommendedName>
        <fullName evidence="1">Chromosomal replication initiator DnaA C-terminal domain-containing protein</fullName>
    </recommendedName>
</protein>
<evidence type="ECO:0000259" key="1">
    <source>
        <dbReference type="SMART" id="SM00760"/>
    </source>
</evidence>